<organism evidence="1 2">
    <name type="scientific">Tepidicaulis marinus</name>
    <dbReference type="NCBI Taxonomy" id="1333998"/>
    <lineage>
        <taxon>Bacteria</taxon>
        <taxon>Pseudomonadati</taxon>
        <taxon>Pseudomonadota</taxon>
        <taxon>Alphaproteobacteria</taxon>
        <taxon>Hyphomicrobiales</taxon>
        <taxon>Parvibaculaceae</taxon>
        <taxon>Tepidicaulis</taxon>
    </lineage>
</organism>
<keyword evidence="2" id="KW-1185">Reference proteome</keyword>
<dbReference type="Pfam" id="PF06224">
    <property type="entry name" value="AlkZ-like"/>
    <property type="match status" value="1"/>
</dbReference>
<dbReference type="AlphaFoldDB" id="A0A081B8S1"/>
<proteinExistence type="predicted"/>
<protein>
    <submittedName>
        <fullName evidence="1">Conserved protein</fullName>
    </submittedName>
</protein>
<dbReference type="PANTHER" id="PTHR30528">
    <property type="entry name" value="CYTOPLASMIC PROTEIN"/>
    <property type="match status" value="1"/>
</dbReference>
<dbReference type="RefSeq" id="WP_045443578.1">
    <property type="nucleotide sequence ID" value="NZ_BBIO01000003.1"/>
</dbReference>
<gene>
    <name evidence="1" type="ORF">M2A_0938</name>
</gene>
<dbReference type="eggNOG" id="COG3214">
    <property type="taxonomic scope" value="Bacteria"/>
</dbReference>
<evidence type="ECO:0000313" key="1">
    <source>
        <dbReference type="EMBL" id="GAK44439.1"/>
    </source>
</evidence>
<dbReference type="InterPro" id="IPR009351">
    <property type="entry name" value="AlkZ-like"/>
</dbReference>
<dbReference type="STRING" id="1333998.M2A_0938"/>
<dbReference type="EMBL" id="BBIO01000003">
    <property type="protein sequence ID" value="GAK44439.1"/>
    <property type="molecule type" value="Genomic_DNA"/>
</dbReference>
<reference evidence="1 2" key="1">
    <citation type="submission" date="2014-07" db="EMBL/GenBank/DDBJ databases">
        <title>Tepidicaulis marinum gen. nov., sp. nov., a novel marine bacterium denitrifying nitrate to nitrous oxide strictly under microaerobic conditions.</title>
        <authorList>
            <person name="Takeuchi M."/>
            <person name="Yamagishi T."/>
            <person name="Kamagata Y."/>
            <person name="Oshima K."/>
            <person name="Hattori M."/>
            <person name="Katayama T."/>
            <person name="Hanada S."/>
            <person name="Tamaki H."/>
            <person name="Marumo K."/>
            <person name="Maeda H."/>
            <person name="Nedachi M."/>
            <person name="Iwasaki W."/>
            <person name="Suwa Y."/>
            <person name="Sakata S."/>
        </authorList>
    </citation>
    <scope>NUCLEOTIDE SEQUENCE [LARGE SCALE GENOMIC DNA]</scope>
    <source>
        <strain evidence="1 2">MA2</strain>
    </source>
</reference>
<dbReference type="Proteomes" id="UP000028702">
    <property type="component" value="Unassembled WGS sequence"/>
</dbReference>
<dbReference type="PANTHER" id="PTHR30528:SF0">
    <property type="entry name" value="CYTOPLASMIC PROTEIN"/>
    <property type="match status" value="1"/>
</dbReference>
<sequence>MPLQITNRQARHLLLDLQGLTRKPAAPLPKEELRALIGKLGYLQLDSVNAVERAHHMMLFSRAEKYKREDLHGLHESDRALFEHWTHDACLIPIEFYPYWQERFKAARQKLKDGAWKTRLGPHGPKIIKNVKQRIEKEGPLMARDFEDKGAGGWWGWGPSKTALEFLWRTGDLAISRREGFQKVYDLAERVIPEGHRTHTPSAAAIRDWKCREALKRLGTATPGEIAAFWDSLPPAEVKKWLAENARALCEVEITGADGTKRAALAFKDIEERLEAPAPPTRLRFLSPFDPVLRDRKRAERIFGFDYRIEIFVPEKKRQYGYYVLPILEGARFTGRADMKVHRKEGVLEVKGLWLEPGVKWTSAREEAFRKALARLAKFSGAETVKTDAAIRRAIKLQDGRP</sequence>
<comment type="caution">
    <text evidence="1">The sequence shown here is derived from an EMBL/GenBank/DDBJ whole genome shotgun (WGS) entry which is preliminary data.</text>
</comment>
<name>A0A081B8S1_9HYPH</name>
<accession>A0A081B8S1</accession>
<evidence type="ECO:0000313" key="2">
    <source>
        <dbReference type="Proteomes" id="UP000028702"/>
    </source>
</evidence>